<keyword evidence="1" id="KW-1133">Transmembrane helix</keyword>
<dbReference type="AlphaFoldDB" id="A0A250G5H0"/>
<gene>
    <name evidence="2" type="ORF">CGC56_10980</name>
</gene>
<organism evidence="2 3">
    <name type="scientific">Capnocytophaga canimorsus</name>
    <dbReference type="NCBI Taxonomy" id="28188"/>
    <lineage>
        <taxon>Bacteria</taxon>
        <taxon>Pseudomonadati</taxon>
        <taxon>Bacteroidota</taxon>
        <taxon>Flavobacteriia</taxon>
        <taxon>Flavobacteriales</taxon>
        <taxon>Flavobacteriaceae</taxon>
        <taxon>Capnocytophaga</taxon>
    </lineage>
</organism>
<evidence type="ECO:0000313" key="2">
    <source>
        <dbReference type="EMBL" id="ATA92630.1"/>
    </source>
</evidence>
<keyword evidence="1" id="KW-0472">Membrane</keyword>
<reference evidence="3" key="1">
    <citation type="submission" date="2017-06" db="EMBL/GenBank/DDBJ databases">
        <title>Capnocytophaga spp. assemblies.</title>
        <authorList>
            <person name="Gulvik C.A."/>
        </authorList>
    </citation>
    <scope>NUCLEOTIDE SEQUENCE [LARGE SCALE GENOMIC DNA]</scope>
    <source>
        <strain evidence="3">H5594</strain>
    </source>
</reference>
<evidence type="ECO:0000256" key="1">
    <source>
        <dbReference type="SAM" id="Phobius"/>
    </source>
</evidence>
<dbReference type="RefSeq" id="WP_095917831.1">
    <property type="nucleotide sequence ID" value="NZ_CP022388.1"/>
</dbReference>
<dbReference type="EMBL" id="CP022388">
    <property type="protein sequence ID" value="ATA92630.1"/>
    <property type="molecule type" value="Genomic_DNA"/>
</dbReference>
<evidence type="ECO:0000313" key="3">
    <source>
        <dbReference type="Proteomes" id="UP000243136"/>
    </source>
</evidence>
<accession>A0A250G5H0</accession>
<keyword evidence="1" id="KW-0812">Transmembrane</keyword>
<dbReference type="Proteomes" id="UP000243136">
    <property type="component" value="Chromosome"/>
</dbReference>
<proteinExistence type="predicted"/>
<sequence length="233" mass="27518">MNWKTNIKNKFRNREIQPSNNLWDNLEQQLQQNENKSLISKWLYYLIGISAAAAVVFGVFYSFPSSDEIITNERVTVHIPSEKNNKKTTIVKDTFLSENPTKTKKIENKNRIANKKQIQPISEPEIDYDKYIDELFKDDLAEIWKKLQVTIKSEYQIDSLYVAMGLDNLSPQELLQMATTEARLEAYLEHKYDTEKIFAEVEKETFKERMQNILNKIVNEYDRLRLALNEKKE</sequence>
<protein>
    <submittedName>
        <fullName evidence="2">Uncharacterized protein</fullName>
    </submittedName>
</protein>
<name>A0A250G5H0_9FLAO</name>
<feature type="transmembrane region" description="Helical" evidence="1">
    <location>
        <begin position="42"/>
        <end position="63"/>
    </location>
</feature>